<proteinExistence type="predicted"/>
<dbReference type="RefSeq" id="WP_104978175.1">
    <property type="nucleotide sequence ID" value="NZ_CP012673.1"/>
</dbReference>
<feature type="compositionally biased region" description="Low complexity" evidence="1">
    <location>
        <begin position="130"/>
        <end position="139"/>
    </location>
</feature>
<dbReference type="InterPro" id="IPR014922">
    <property type="entry name" value="YdhG-like"/>
</dbReference>
<evidence type="ECO:0000256" key="1">
    <source>
        <dbReference type="SAM" id="MobiDB-lite"/>
    </source>
</evidence>
<dbReference type="Proteomes" id="UP000238348">
    <property type="component" value="Chromosome"/>
</dbReference>
<protein>
    <recommendedName>
        <fullName evidence="2">YdhG-like domain-containing protein</fullName>
    </recommendedName>
</protein>
<dbReference type="EMBL" id="CP012673">
    <property type="protein sequence ID" value="AUX40364.1"/>
    <property type="molecule type" value="Genomic_DNA"/>
</dbReference>
<reference evidence="3 4" key="1">
    <citation type="submission" date="2015-09" db="EMBL/GenBank/DDBJ databases">
        <title>Sorangium comparison.</title>
        <authorList>
            <person name="Zaburannyi N."/>
            <person name="Bunk B."/>
            <person name="Overmann J."/>
            <person name="Mueller R."/>
        </authorList>
    </citation>
    <scope>NUCLEOTIDE SEQUENCE [LARGE SCALE GENOMIC DNA]</scope>
    <source>
        <strain evidence="3 4">So ce26</strain>
    </source>
</reference>
<accession>A0A2L0EM39</accession>
<feature type="region of interest" description="Disordered" evidence="1">
    <location>
        <begin position="121"/>
        <end position="147"/>
    </location>
</feature>
<dbReference type="OrthoDB" id="9811812at2"/>
<dbReference type="Pfam" id="PF08818">
    <property type="entry name" value="DUF1801"/>
    <property type="match status" value="1"/>
</dbReference>
<dbReference type="AlphaFoldDB" id="A0A2L0EM39"/>
<evidence type="ECO:0000259" key="2">
    <source>
        <dbReference type="Pfam" id="PF08818"/>
    </source>
</evidence>
<evidence type="ECO:0000313" key="4">
    <source>
        <dbReference type="Proteomes" id="UP000238348"/>
    </source>
</evidence>
<evidence type="ECO:0000313" key="3">
    <source>
        <dbReference type="EMBL" id="AUX40364.1"/>
    </source>
</evidence>
<gene>
    <name evidence="3" type="ORF">SOCE26_017640</name>
</gene>
<dbReference type="Gene3D" id="3.90.1150.200">
    <property type="match status" value="1"/>
</dbReference>
<sequence length="147" mass="15914">MPTPKPADVDAYLAAQPPEVRAALVKVRAAMRRALPTSVEAIKYGMPAYLVDGRAVASFAGWKDHYALYIVSSTLFEAITKDLEGREASKGIIRFKLDEPVPESVVVRLSEWNAVAGGIASDVPKKSTKPKAAASPTPKRNTRRRAP</sequence>
<name>A0A2L0EM39_SORCE</name>
<dbReference type="SUPFAM" id="SSF159888">
    <property type="entry name" value="YdhG-like"/>
    <property type="match status" value="1"/>
</dbReference>
<feature type="domain" description="YdhG-like" evidence="2">
    <location>
        <begin position="21"/>
        <end position="109"/>
    </location>
</feature>
<organism evidence="3 4">
    <name type="scientific">Sorangium cellulosum</name>
    <name type="common">Polyangium cellulosum</name>
    <dbReference type="NCBI Taxonomy" id="56"/>
    <lineage>
        <taxon>Bacteria</taxon>
        <taxon>Pseudomonadati</taxon>
        <taxon>Myxococcota</taxon>
        <taxon>Polyangia</taxon>
        <taxon>Polyangiales</taxon>
        <taxon>Polyangiaceae</taxon>
        <taxon>Sorangium</taxon>
    </lineage>
</organism>